<evidence type="ECO:0000313" key="3">
    <source>
        <dbReference type="Proteomes" id="UP001266305"/>
    </source>
</evidence>
<accession>A0ABQ9VRH3</accession>
<dbReference type="Proteomes" id="UP001266305">
    <property type="component" value="Unassembled WGS sequence"/>
</dbReference>
<proteinExistence type="predicted"/>
<comment type="caution">
    <text evidence="2">The sequence shown here is derived from an EMBL/GenBank/DDBJ whole genome shotgun (WGS) entry which is preliminary data.</text>
</comment>
<dbReference type="GO" id="GO:0000428">
    <property type="term" value="C:DNA-directed RNA polymerase complex"/>
    <property type="evidence" value="ECO:0007669"/>
    <property type="project" value="UniProtKB-KW"/>
</dbReference>
<sequence>MLLLFYPGCGNGLIIEEGQFYPGCGNGLIIEEGQHCCRSACSTCPSVHNVTRKVTNRKYSKRKEVADRLGGAAVGEDADSTAEPCPRGELPYAYCM</sequence>
<name>A0ABQ9VRH3_SAGOE</name>
<reference evidence="2 3" key="1">
    <citation type="submission" date="2023-05" db="EMBL/GenBank/DDBJ databases">
        <title>B98-5 Cell Line De Novo Hybrid Assembly: An Optical Mapping Approach.</title>
        <authorList>
            <person name="Kananen K."/>
            <person name="Auerbach J.A."/>
            <person name="Kautto E."/>
            <person name="Blachly J.S."/>
        </authorList>
    </citation>
    <scope>NUCLEOTIDE SEQUENCE [LARGE SCALE GENOMIC DNA]</scope>
    <source>
        <strain evidence="2">B95-8</strain>
        <tissue evidence="2">Cell line</tissue>
    </source>
</reference>
<gene>
    <name evidence="2" type="primary">POLR3K_1</name>
    <name evidence="2" type="ORF">P7K49_011720</name>
</gene>
<feature type="domain" description="DNA-directed RNA polymerase II subunit RPB9-like zinc ribbon" evidence="1">
    <location>
        <begin position="19"/>
        <end position="69"/>
    </location>
</feature>
<evidence type="ECO:0000313" key="2">
    <source>
        <dbReference type="EMBL" id="KAK2111973.1"/>
    </source>
</evidence>
<evidence type="ECO:0000259" key="1">
    <source>
        <dbReference type="SMART" id="SM00661"/>
    </source>
</evidence>
<dbReference type="SMART" id="SM00661">
    <property type="entry name" value="RPOL9"/>
    <property type="match status" value="1"/>
</dbReference>
<protein>
    <submittedName>
        <fullName evidence="2">DNA-directed RNA polymerase III subunit RPC10</fullName>
    </submittedName>
</protein>
<dbReference type="InterPro" id="IPR001529">
    <property type="entry name" value="Zn_ribbon_RPB9"/>
</dbReference>
<keyword evidence="2" id="KW-0240">DNA-directed RNA polymerase</keyword>
<organism evidence="2 3">
    <name type="scientific">Saguinus oedipus</name>
    <name type="common">Cotton-top tamarin</name>
    <name type="synonym">Oedipomidas oedipus</name>
    <dbReference type="NCBI Taxonomy" id="9490"/>
    <lineage>
        <taxon>Eukaryota</taxon>
        <taxon>Metazoa</taxon>
        <taxon>Chordata</taxon>
        <taxon>Craniata</taxon>
        <taxon>Vertebrata</taxon>
        <taxon>Euteleostomi</taxon>
        <taxon>Mammalia</taxon>
        <taxon>Eutheria</taxon>
        <taxon>Euarchontoglires</taxon>
        <taxon>Primates</taxon>
        <taxon>Haplorrhini</taxon>
        <taxon>Platyrrhini</taxon>
        <taxon>Cebidae</taxon>
        <taxon>Callitrichinae</taxon>
        <taxon>Saguinus</taxon>
    </lineage>
</organism>
<keyword evidence="3" id="KW-1185">Reference proteome</keyword>
<keyword evidence="2" id="KW-0804">Transcription</keyword>
<dbReference type="EMBL" id="JASSZA010000005">
    <property type="protein sequence ID" value="KAK2111973.1"/>
    <property type="molecule type" value="Genomic_DNA"/>
</dbReference>